<dbReference type="Pfam" id="PF03796">
    <property type="entry name" value="DnaB_C"/>
    <property type="match status" value="1"/>
</dbReference>
<evidence type="ECO:0000256" key="1">
    <source>
        <dbReference type="ARBA" id="ARBA00008428"/>
    </source>
</evidence>
<dbReference type="AlphaFoldDB" id="A0A3S1BSL0"/>
<dbReference type="Proteomes" id="UP000279446">
    <property type="component" value="Unassembled WGS sequence"/>
</dbReference>
<keyword evidence="6" id="KW-0067">ATP-binding</keyword>
<dbReference type="GO" id="GO:0005524">
    <property type="term" value="F:ATP binding"/>
    <property type="evidence" value="ECO:0007669"/>
    <property type="project" value="UniProtKB-KW"/>
</dbReference>
<reference evidence="12 13" key="1">
    <citation type="submission" date="2018-12" db="EMBL/GenBank/DDBJ databases">
        <authorList>
            <person name="Sun L."/>
            <person name="Chen Z."/>
        </authorList>
    </citation>
    <scope>NUCLEOTIDE SEQUENCE [LARGE SCALE GENOMIC DNA]</scope>
    <source>
        <strain evidence="12 13">DSM 15890</strain>
    </source>
</reference>
<keyword evidence="7" id="KW-0238">DNA-binding</keyword>
<keyword evidence="3" id="KW-0547">Nucleotide-binding</keyword>
<evidence type="ECO:0000256" key="9">
    <source>
        <dbReference type="ARBA" id="ARBA00044969"/>
    </source>
</evidence>
<dbReference type="SUPFAM" id="SSF52540">
    <property type="entry name" value="P-loop containing nucleoside triphosphate hydrolases"/>
    <property type="match status" value="1"/>
</dbReference>
<keyword evidence="8" id="KW-0413">Isomerase</keyword>
<evidence type="ECO:0000256" key="3">
    <source>
        <dbReference type="ARBA" id="ARBA00022741"/>
    </source>
</evidence>
<keyword evidence="13" id="KW-1185">Reference proteome</keyword>
<dbReference type="GO" id="GO:0016787">
    <property type="term" value="F:hydrolase activity"/>
    <property type="evidence" value="ECO:0007669"/>
    <property type="project" value="UniProtKB-KW"/>
</dbReference>
<dbReference type="Gene3D" id="1.10.860.10">
    <property type="entry name" value="DNAb Helicase, Chain A"/>
    <property type="match status" value="1"/>
</dbReference>
<accession>A0A3S1BSL0</accession>
<dbReference type="RefSeq" id="WP_127190152.1">
    <property type="nucleotide sequence ID" value="NZ_RZNY01000001.1"/>
</dbReference>
<name>A0A3S1BSL0_9BACL</name>
<evidence type="ECO:0000313" key="13">
    <source>
        <dbReference type="Proteomes" id="UP000279446"/>
    </source>
</evidence>
<evidence type="ECO:0000256" key="6">
    <source>
        <dbReference type="ARBA" id="ARBA00022840"/>
    </source>
</evidence>
<dbReference type="GO" id="GO:0003677">
    <property type="term" value="F:DNA binding"/>
    <property type="evidence" value="ECO:0007669"/>
    <property type="project" value="UniProtKB-KW"/>
</dbReference>
<evidence type="ECO:0000256" key="7">
    <source>
        <dbReference type="ARBA" id="ARBA00023125"/>
    </source>
</evidence>
<evidence type="ECO:0000256" key="8">
    <source>
        <dbReference type="ARBA" id="ARBA00023235"/>
    </source>
</evidence>
<dbReference type="GO" id="GO:0006260">
    <property type="term" value="P:DNA replication"/>
    <property type="evidence" value="ECO:0007669"/>
    <property type="project" value="UniProtKB-KW"/>
</dbReference>
<dbReference type="CDD" id="cd00984">
    <property type="entry name" value="DnaB_C"/>
    <property type="match status" value="1"/>
</dbReference>
<keyword evidence="2" id="KW-0235">DNA replication</keyword>
<dbReference type="PROSITE" id="PS51199">
    <property type="entry name" value="SF4_HELICASE"/>
    <property type="match status" value="1"/>
</dbReference>
<evidence type="ECO:0000256" key="10">
    <source>
        <dbReference type="ARBA" id="ARBA00048954"/>
    </source>
</evidence>
<gene>
    <name evidence="12" type="ORF">EJP82_01035</name>
</gene>
<dbReference type="GO" id="GO:0005829">
    <property type="term" value="C:cytosol"/>
    <property type="evidence" value="ECO:0007669"/>
    <property type="project" value="TreeGrafter"/>
</dbReference>
<dbReference type="GO" id="GO:0043139">
    <property type="term" value="F:5'-3' DNA helicase activity"/>
    <property type="evidence" value="ECO:0007669"/>
    <property type="project" value="UniProtKB-EC"/>
</dbReference>
<comment type="caution">
    <text evidence="12">The sequence shown here is derived from an EMBL/GenBank/DDBJ whole genome shotgun (WGS) entry which is preliminary data.</text>
</comment>
<dbReference type="Pfam" id="PF00772">
    <property type="entry name" value="DnaB"/>
    <property type="match status" value="1"/>
</dbReference>
<comment type="similarity">
    <text evidence="1">Belongs to the helicase family. DnaB subfamily.</text>
</comment>
<protein>
    <recommendedName>
        <fullName evidence="9">DNA 5'-3' helicase</fullName>
        <ecNumber evidence="9">5.6.2.3</ecNumber>
    </recommendedName>
</protein>
<evidence type="ECO:0000256" key="2">
    <source>
        <dbReference type="ARBA" id="ARBA00022705"/>
    </source>
</evidence>
<dbReference type="InterPro" id="IPR016136">
    <property type="entry name" value="DNA_helicase_N/primase_C"/>
</dbReference>
<dbReference type="EMBL" id="RZNY01000001">
    <property type="protein sequence ID" value="RUT48558.1"/>
    <property type="molecule type" value="Genomic_DNA"/>
</dbReference>
<dbReference type="InterPro" id="IPR007693">
    <property type="entry name" value="DNA_helicase_DnaB-like_N"/>
</dbReference>
<dbReference type="InterPro" id="IPR036185">
    <property type="entry name" value="DNA_heli_DnaB-like_N_sf"/>
</dbReference>
<dbReference type="InterPro" id="IPR007694">
    <property type="entry name" value="DNA_helicase_DnaB-like_C"/>
</dbReference>
<keyword evidence="4" id="KW-0378">Hydrolase</keyword>
<dbReference type="InterPro" id="IPR027417">
    <property type="entry name" value="P-loop_NTPase"/>
</dbReference>
<comment type="catalytic activity">
    <reaction evidence="10">
        <text>ATP + H2O = ADP + phosphate + H(+)</text>
        <dbReference type="Rhea" id="RHEA:13065"/>
        <dbReference type="ChEBI" id="CHEBI:15377"/>
        <dbReference type="ChEBI" id="CHEBI:15378"/>
        <dbReference type="ChEBI" id="CHEBI:30616"/>
        <dbReference type="ChEBI" id="CHEBI:43474"/>
        <dbReference type="ChEBI" id="CHEBI:456216"/>
        <dbReference type="EC" id="5.6.2.3"/>
    </reaction>
</comment>
<keyword evidence="5 12" id="KW-0347">Helicase</keyword>
<dbReference type="Gene3D" id="3.40.50.300">
    <property type="entry name" value="P-loop containing nucleotide triphosphate hydrolases"/>
    <property type="match status" value="1"/>
</dbReference>
<dbReference type="PANTHER" id="PTHR30153:SF2">
    <property type="entry name" value="REPLICATIVE DNA HELICASE"/>
    <property type="match status" value="1"/>
</dbReference>
<evidence type="ECO:0000313" key="12">
    <source>
        <dbReference type="EMBL" id="RUT48558.1"/>
    </source>
</evidence>
<organism evidence="12 13">
    <name type="scientific">Paenibacillus anaericanus</name>
    <dbReference type="NCBI Taxonomy" id="170367"/>
    <lineage>
        <taxon>Bacteria</taxon>
        <taxon>Bacillati</taxon>
        <taxon>Bacillota</taxon>
        <taxon>Bacilli</taxon>
        <taxon>Bacillales</taxon>
        <taxon>Paenibacillaceae</taxon>
        <taxon>Paenibacillus</taxon>
    </lineage>
</organism>
<proteinExistence type="inferred from homology"/>
<evidence type="ECO:0000256" key="4">
    <source>
        <dbReference type="ARBA" id="ARBA00022801"/>
    </source>
</evidence>
<dbReference type="OrthoDB" id="2664597at2"/>
<dbReference type="EC" id="5.6.2.3" evidence="9"/>
<dbReference type="PANTHER" id="PTHR30153">
    <property type="entry name" value="REPLICATIVE DNA HELICASE DNAB"/>
    <property type="match status" value="1"/>
</dbReference>
<sequence length="449" mass="50383">MSLEAEQAVLGSLLKNSELMDTCYLTPNDFDPEGPHTIVMEMLSWANEHLSGKPGITDPFDIKVLGEEWGKELSVIGGLSYIVDLRDSVPTTANFDYYQKIIRQANIQRQALLTFRKAVSDGSVDVGDVKDQLEKLQDLQNQGINDGMVQIADVLEGHHKEIMARGSRSGVTGVKTASEDFDEMSGGHQKSDFIIVAARPSIGKTALIVNDSIAAAKAGNTVGFFSGEMPAKDVAERFICGIGNIDSKKVRTGLLTENDWDSYSKSMAILDGLPIYIDDSPGMTVEYIWRQVKSMSKKHANLIIYIDYLQLIESEKKFNNTADRVNYISKQFKKMARTFNIPVVAISSVGRKCEDRQDKRPLMSDLRESGNIEFDADIIIFLYRDDYYYPDAAKKGIIELIVAKGRKIGTGILEMMFNRKTGRFLNLTKDDKEKLVEKVREHEQSHKRR</sequence>
<evidence type="ECO:0000256" key="5">
    <source>
        <dbReference type="ARBA" id="ARBA00022806"/>
    </source>
</evidence>
<feature type="domain" description="SF4 helicase" evidence="11">
    <location>
        <begin position="167"/>
        <end position="431"/>
    </location>
</feature>
<evidence type="ECO:0000259" key="11">
    <source>
        <dbReference type="PROSITE" id="PS51199"/>
    </source>
</evidence>
<dbReference type="SUPFAM" id="SSF48024">
    <property type="entry name" value="N-terminal domain of DnaB helicase"/>
    <property type="match status" value="1"/>
</dbReference>